<organism evidence="1">
    <name type="scientific">freshwater metagenome</name>
    <dbReference type="NCBI Taxonomy" id="449393"/>
    <lineage>
        <taxon>unclassified sequences</taxon>
        <taxon>metagenomes</taxon>
        <taxon>ecological metagenomes</taxon>
    </lineage>
</organism>
<sequence length="115" mass="12226">MPVPPKIETPPRTTAAIAVSSKPSPTLPAAVELRSVSRIPARAATTPLRTNSRSWIRSTRRPLNRAASRLAPIAKIARPNGVRCSTIAKIAASTRNRTIVFGTTVPAKLPNAQSV</sequence>
<name>A0A6J7K9Y9_9ZZZZ</name>
<gene>
    <name evidence="1" type="ORF">UFOPK3564_03561</name>
</gene>
<reference evidence="1" key="1">
    <citation type="submission" date="2020-05" db="EMBL/GenBank/DDBJ databases">
        <authorList>
            <person name="Chiriac C."/>
            <person name="Salcher M."/>
            <person name="Ghai R."/>
            <person name="Kavagutti S V."/>
        </authorList>
    </citation>
    <scope>NUCLEOTIDE SEQUENCE</scope>
</reference>
<dbReference type="AlphaFoldDB" id="A0A6J7K9Y9"/>
<proteinExistence type="predicted"/>
<dbReference type="EMBL" id="CAFBMK010000358">
    <property type="protein sequence ID" value="CAB4952337.1"/>
    <property type="molecule type" value="Genomic_DNA"/>
</dbReference>
<protein>
    <submittedName>
        <fullName evidence="1">Unannotated protein</fullName>
    </submittedName>
</protein>
<evidence type="ECO:0000313" key="1">
    <source>
        <dbReference type="EMBL" id="CAB4952337.1"/>
    </source>
</evidence>
<accession>A0A6J7K9Y9</accession>